<evidence type="ECO:0000259" key="3">
    <source>
        <dbReference type="SMART" id="SM00822"/>
    </source>
</evidence>
<gene>
    <name evidence="4" type="ORF">MNBD_ALPHA04-1120</name>
</gene>
<dbReference type="InterPro" id="IPR020904">
    <property type="entry name" value="Sc_DH/Rdtase_CS"/>
</dbReference>
<accession>A0A3B0RNV9</accession>
<dbReference type="GO" id="GO:0016491">
    <property type="term" value="F:oxidoreductase activity"/>
    <property type="evidence" value="ECO:0007669"/>
    <property type="project" value="UniProtKB-KW"/>
</dbReference>
<dbReference type="PROSITE" id="PS00061">
    <property type="entry name" value="ADH_SHORT"/>
    <property type="match status" value="1"/>
</dbReference>
<dbReference type="InterPro" id="IPR057326">
    <property type="entry name" value="KR_dom"/>
</dbReference>
<dbReference type="InterPro" id="IPR036291">
    <property type="entry name" value="NAD(P)-bd_dom_sf"/>
</dbReference>
<dbReference type="InterPro" id="IPR002347">
    <property type="entry name" value="SDR_fam"/>
</dbReference>
<sequence>MSTVEFNDRVAIVTGAGAGLGREHAKELARRGVKVVVNDFGGARDGTGGSATVAEQVVAEIKAEGGEAMAAGCSVTDIPAVEKMVADAITKWGHVDILVNNAGVLRDKSFHKMTMEDFQFVMDVHLAGSANCTKAVWNHMRERQYGRIVMTTSSTGLYGNFGQVNYGAAKLALVGMMNSLHQEGAGKGIHTNCIAPVAATRMTEDIMPEEALKMLVPEAVTPAVVYLCSDGAPSKTILTAGAGGYAAAKILETEGIWLPEDQRSAEAIAANIETILDETGMQEYANGGGQGGKFFRRMQEVMKG</sequence>
<dbReference type="SUPFAM" id="SSF51735">
    <property type="entry name" value="NAD(P)-binding Rossmann-fold domains"/>
    <property type="match status" value="1"/>
</dbReference>
<evidence type="ECO:0000256" key="1">
    <source>
        <dbReference type="ARBA" id="ARBA00006484"/>
    </source>
</evidence>
<feature type="domain" description="Ketoreductase" evidence="3">
    <location>
        <begin position="9"/>
        <end position="200"/>
    </location>
</feature>
<comment type="similarity">
    <text evidence="1">Belongs to the short-chain dehydrogenases/reductases (SDR) family.</text>
</comment>
<organism evidence="4">
    <name type="scientific">hydrothermal vent metagenome</name>
    <dbReference type="NCBI Taxonomy" id="652676"/>
    <lineage>
        <taxon>unclassified sequences</taxon>
        <taxon>metagenomes</taxon>
        <taxon>ecological metagenomes</taxon>
    </lineage>
</organism>
<dbReference type="PRINTS" id="PR00080">
    <property type="entry name" value="SDRFAMILY"/>
</dbReference>
<dbReference type="PANTHER" id="PTHR45024">
    <property type="entry name" value="DEHYDROGENASES, SHORT CHAIN"/>
    <property type="match status" value="1"/>
</dbReference>
<dbReference type="InterPro" id="IPR051687">
    <property type="entry name" value="Peroxisomal_Beta-Oxidation"/>
</dbReference>
<protein>
    <submittedName>
        <fullName evidence="4">Oxidoreductase, short-chain dehydrogenase/reductase family</fullName>
    </submittedName>
</protein>
<reference evidence="4" key="1">
    <citation type="submission" date="2018-06" db="EMBL/GenBank/DDBJ databases">
        <authorList>
            <person name="Zhirakovskaya E."/>
        </authorList>
    </citation>
    <scope>NUCLEOTIDE SEQUENCE</scope>
</reference>
<dbReference type="PRINTS" id="PR00081">
    <property type="entry name" value="GDHRDH"/>
</dbReference>
<dbReference type="SMART" id="SM00822">
    <property type="entry name" value="PKS_KR"/>
    <property type="match status" value="1"/>
</dbReference>
<proteinExistence type="inferred from homology"/>
<dbReference type="Gene3D" id="3.40.50.720">
    <property type="entry name" value="NAD(P)-binding Rossmann-like Domain"/>
    <property type="match status" value="1"/>
</dbReference>
<dbReference type="AlphaFoldDB" id="A0A3B0RNV9"/>
<evidence type="ECO:0000313" key="4">
    <source>
        <dbReference type="EMBL" id="VAV90306.1"/>
    </source>
</evidence>
<dbReference type="EMBL" id="UOEF01000099">
    <property type="protein sequence ID" value="VAV90306.1"/>
    <property type="molecule type" value="Genomic_DNA"/>
</dbReference>
<keyword evidence="2" id="KW-0560">Oxidoreductase</keyword>
<evidence type="ECO:0000256" key="2">
    <source>
        <dbReference type="ARBA" id="ARBA00023002"/>
    </source>
</evidence>
<dbReference type="Pfam" id="PF00106">
    <property type="entry name" value="adh_short"/>
    <property type="match status" value="1"/>
</dbReference>
<dbReference type="PANTHER" id="PTHR45024:SF2">
    <property type="entry name" value="SCP2 DOMAIN-CONTAINING PROTEIN"/>
    <property type="match status" value="1"/>
</dbReference>
<name>A0A3B0RNV9_9ZZZZ</name>